<keyword evidence="3" id="KW-1185">Reference proteome</keyword>
<dbReference type="OrthoDB" id="8085080at2"/>
<dbReference type="AlphaFoldDB" id="A0A285T8X7"/>
<feature type="region of interest" description="Disordered" evidence="1">
    <location>
        <begin position="93"/>
        <end position="136"/>
    </location>
</feature>
<dbReference type="Proteomes" id="UP000219331">
    <property type="component" value="Unassembled WGS sequence"/>
</dbReference>
<feature type="compositionally biased region" description="Polar residues" evidence="1">
    <location>
        <begin position="101"/>
        <end position="115"/>
    </location>
</feature>
<dbReference type="EMBL" id="OBML01000009">
    <property type="protein sequence ID" value="SOC17811.1"/>
    <property type="molecule type" value="Genomic_DNA"/>
</dbReference>
<organism evidence="2 3">
    <name type="scientific">Stappia indica</name>
    <dbReference type="NCBI Taxonomy" id="538381"/>
    <lineage>
        <taxon>Bacteria</taxon>
        <taxon>Pseudomonadati</taxon>
        <taxon>Pseudomonadota</taxon>
        <taxon>Alphaproteobacteria</taxon>
        <taxon>Hyphomicrobiales</taxon>
        <taxon>Stappiaceae</taxon>
        <taxon>Stappia</taxon>
    </lineage>
</organism>
<accession>A0A285T8X7</accession>
<gene>
    <name evidence="2" type="ORF">SAMN05421512_10991</name>
</gene>
<evidence type="ECO:0000313" key="2">
    <source>
        <dbReference type="EMBL" id="SOC17811.1"/>
    </source>
</evidence>
<evidence type="ECO:0000313" key="3">
    <source>
        <dbReference type="Proteomes" id="UP000219331"/>
    </source>
</evidence>
<reference evidence="2 3" key="1">
    <citation type="submission" date="2017-08" db="EMBL/GenBank/DDBJ databases">
        <authorList>
            <person name="de Groot N.N."/>
        </authorList>
    </citation>
    <scope>NUCLEOTIDE SEQUENCE [LARGE SCALE GENOMIC DNA]</scope>
    <source>
        <strain evidence="2 3">USBA 352</strain>
    </source>
</reference>
<name>A0A285T8X7_9HYPH</name>
<feature type="compositionally biased region" description="Gly residues" evidence="1">
    <location>
        <begin position="125"/>
        <end position="136"/>
    </location>
</feature>
<proteinExistence type="predicted"/>
<sequence>MSEDWTAYRQWHALLDALCRKYGYRDNVRLADALCAASGNRTPSALDTAVKNLRNWRQGVHIPQRRNFLLLGKILKVDAHAGLREHWNRLYHQARGKPGQSRRTAPTSAPISAPTSARVAPPGRPGGAQGCGCGNW</sequence>
<evidence type="ECO:0000256" key="1">
    <source>
        <dbReference type="SAM" id="MobiDB-lite"/>
    </source>
</evidence>
<dbReference type="RefSeq" id="WP_141402614.1">
    <property type="nucleotide sequence ID" value="NZ_OBML01000009.1"/>
</dbReference>
<protein>
    <submittedName>
        <fullName evidence="2">Uncharacterized protein</fullName>
    </submittedName>
</protein>